<keyword evidence="1" id="KW-1133">Transmembrane helix</keyword>
<evidence type="ECO:0000313" key="3">
    <source>
        <dbReference type="EMBL" id="CEF66559.1"/>
    </source>
</evidence>
<dbReference type="SUPFAM" id="SSF53474">
    <property type="entry name" value="alpha/beta-Hydrolases"/>
    <property type="match status" value="1"/>
</dbReference>
<dbReference type="WBParaSite" id="SRAE_2000122700.1">
    <property type="protein sequence ID" value="SRAE_2000122700.1"/>
    <property type="gene ID" value="WBGene00261429"/>
</dbReference>
<evidence type="ECO:0000256" key="1">
    <source>
        <dbReference type="SAM" id="Phobius"/>
    </source>
</evidence>
<dbReference type="GO" id="GO:0005789">
    <property type="term" value="C:endoplasmic reticulum membrane"/>
    <property type="evidence" value="ECO:0007669"/>
    <property type="project" value="TreeGrafter"/>
</dbReference>
<evidence type="ECO:0000259" key="2">
    <source>
        <dbReference type="Pfam" id="PF12146"/>
    </source>
</evidence>
<dbReference type="InterPro" id="IPR022742">
    <property type="entry name" value="Hydrolase_4"/>
</dbReference>
<reference evidence="5" key="2">
    <citation type="submission" date="2020-12" db="UniProtKB">
        <authorList>
            <consortium name="WormBaseParasite"/>
        </authorList>
    </citation>
    <scope>IDENTIFICATION</scope>
</reference>
<dbReference type="Gene3D" id="3.40.50.1820">
    <property type="entry name" value="alpha/beta hydrolase"/>
    <property type="match status" value="1"/>
</dbReference>
<dbReference type="RefSeq" id="XP_024505759.1">
    <property type="nucleotide sequence ID" value="XM_024652154.1"/>
</dbReference>
<keyword evidence="1" id="KW-0472">Membrane</keyword>
<reference evidence="3 4" key="1">
    <citation type="submission" date="2014-09" db="EMBL/GenBank/DDBJ databases">
        <authorList>
            <person name="Martin A.A."/>
        </authorList>
    </citation>
    <scope>NUCLEOTIDE SEQUENCE</scope>
    <source>
        <strain evidence="4">ED321</strain>
        <strain evidence="3">ED321 Heterogonic</strain>
    </source>
</reference>
<proteinExistence type="predicted"/>
<protein>
    <submittedName>
        <fullName evidence="5">Hydrolase_4 domain-containing protein</fullName>
    </submittedName>
</protein>
<organism evidence="3">
    <name type="scientific">Strongyloides ratti</name>
    <name type="common">Parasitic roundworm</name>
    <dbReference type="NCBI Taxonomy" id="34506"/>
    <lineage>
        <taxon>Eukaryota</taxon>
        <taxon>Metazoa</taxon>
        <taxon>Ecdysozoa</taxon>
        <taxon>Nematoda</taxon>
        <taxon>Chromadorea</taxon>
        <taxon>Rhabditida</taxon>
        <taxon>Tylenchina</taxon>
        <taxon>Panagrolaimomorpha</taxon>
        <taxon>Strongyloidoidea</taxon>
        <taxon>Strongyloididae</taxon>
        <taxon>Strongyloides</taxon>
    </lineage>
</organism>
<evidence type="ECO:0000313" key="4">
    <source>
        <dbReference type="Proteomes" id="UP000035682"/>
    </source>
</evidence>
<feature type="domain" description="Serine aminopeptidase S33" evidence="2">
    <location>
        <begin position="108"/>
        <end position="222"/>
    </location>
</feature>
<dbReference type="InterPro" id="IPR029058">
    <property type="entry name" value="AB_hydrolase_fold"/>
</dbReference>
<dbReference type="GeneID" id="36378923"/>
<evidence type="ECO:0000313" key="5">
    <source>
        <dbReference type="WBParaSite" id="SRAE_2000122700.1"/>
    </source>
</evidence>
<dbReference type="GO" id="GO:0052651">
    <property type="term" value="P:monoacylglycerol catabolic process"/>
    <property type="evidence" value="ECO:0007669"/>
    <property type="project" value="TreeGrafter"/>
</dbReference>
<sequence>MIYNTILKFIIIIVLIYILKFLVLFIILFETTKFGWFLLRILRYNNIYDPSKKNTVKNLTRNFYLTYPNKETIAIWHSLPNSISDELKKKGIKVSSKDFETALSTNTTQKVLIYCHGIFGYRGNKKSSKLMNFMGDRDAHTFVVDYRGFCDTIGDFNENKCCEDIKTVYKYVSKFAPNRISLWGHGMGAAIAAKVAAELSEEESPPTQLFLEAPFTNFTDAVLELPFFGPSRIVGYYIKKLVNKYPEIANKMSIDKIFSKIGCHVILLHSKDDSIYPCYMSQQLYLLARENEMTCHLYLFDESYGLGHFNIIDTPDIKAIYNISCDVQ</sequence>
<dbReference type="STRING" id="34506.A0A090MY48"/>
<dbReference type="AlphaFoldDB" id="A0A090MY48"/>
<dbReference type="Proteomes" id="UP000035682">
    <property type="component" value="Unplaced"/>
</dbReference>
<dbReference type="PANTHER" id="PTHR12277:SF194">
    <property type="entry name" value="FI04476P"/>
    <property type="match status" value="1"/>
</dbReference>
<dbReference type="WormBase" id="SRAE_2000122700">
    <property type="protein sequence ID" value="SRP05451"/>
    <property type="gene ID" value="WBGene00261429"/>
</dbReference>
<dbReference type="Pfam" id="PF12146">
    <property type="entry name" value="Hydrolase_4"/>
    <property type="match status" value="1"/>
</dbReference>
<name>A0A090MY48_STRRB</name>
<dbReference type="PANTHER" id="PTHR12277">
    <property type="entry name" value="ALPHA/BETA HYDROLASE DOMAIN-CONTAINING PROTEIN"/>
    <property type="match status" value="1"/>
</dbReference>
<dbReference type="CTD" id="36378923"/>
<accession>A0A090MY48</accession>
<keyword evidence="4" id="KW-1185">Reference proteome</keyword>
<dbReference type="EMBL" id="LN609529">
    <property type="protein sequence ID" value="CEF66559.1"/>
    <property type="molecule type" value="Genomic_DNA"/>
</dbReference>
<keyword evidence="1" id="KW-0812">Transmembrane</keyword>
<evidence type="ECO:0000313" key="6">
    <source>
        <dbReference type="WormBase" id="SRAE_2000122700"/>
    </source>
</evidence>
<dbReference type="GO" id="GO:0006660">
    <property type="term" value="P:phosphatidylserine catabolic process"/>
    <property type="evidence" value="ECO:0007669"/>
    <property type="project" value="TreeGrafter"/>
</dbReference>
<dbReference type="GO" id="GO:0004622">
    <property type="term" value="F:phosphatidylcholine lysophospholipase activity"/>
    <property type="evidence" value="ECO:0007669"/>
    <property type="project" value="TreeGrafter"/>
</dbReference>
<gene>
    <name evidence="3 5 6" type="ORF">SRAE_2000122700</name>
</gene>
<feature type="transmembrane region" description="Helical" evidence="1">
    <location>
        <begin position="6"/>
        <end position="29"/>
    </location>
</feature>
<dbReference type="GO" id="GO:0047372">
    <property type="term" value="F:monoacylglycerol lipase activity"/>
    <property type="evidence" value="ECO:0007669"/>
    <property type="project" value="TreeGrafter"/>
</dbReference>